<comment type="function">
    <text evidence="5">Assembly factor required for Rieske Fe-S protein UQCRFS1 incorporation into the cytochrome b-c1 (CIII) complex. Functions as a chaperone, binding to this subunit within the mitochondrial matrix and stabilizing it prior to its translocation and insertion into the late CIII dimeric intermediate within the mitochondrial inner membrane.</text>
</comment>
<evidence type="ECO:0000313" key="10">
    <source>
        <dbReference type="EMBL" id="GCB60117.1"/>
    </source>
</evidence>
<keyword evidence="3" id="KW-0496">Mitochondrion</keyword>
<evidence type="ECO:0000256" key="4">
    <source>
        <dbReference type="ARBA" id="ARBA00023186"/>
    </source>
</evidence>
<dbReference type="Pfam" id="PF05347">
    <property type="entry name" value="Complex1_LYR"/>
    <property type="match status" value="1"/>
</dbReference>
<evidence type="ECO:0000256" key="5">
    <source>
        <dbReference type="ARBA" id="ARBA00025430"/>
    </source>
</evidence>
<dbReference type="InterPro" id="IPR008011">
    <property type="entry name" value="Complex1_LYR_dom"/>
</dbReference>
<dbReference type="InterPro" id="IPR045298">
    <property type="entry name" value="Complex1_LYR_LYRM7"/>
</dbReference>
<evidence type="ECO:0000256" key="7">
    <source>
        <dbReference type="ARBA" id="ARBA00026165"/>
    </source>
</evidence>
<dbReference type="AlphaFoldDB" id="A0A401NGR5"/>
<name>A0A401NGR5_SCYTO</name>
<feature type="domain" description="Complex 1 LYR protein" evidence="9">
    <location>
        <begin position="13"/>
        <end position="66"/>
    </location>
</feature>
<dbReference type="CDD" id="cd20267">
    <property type="entry name" value="Complex1_LYR_LYRM7"/>
    <property type="match status" value="1"/>
</dbReference>
<dbReference type="OrthoDB" id="529194at2759"/>
<comment type="subunit">
    <text evidence="6">Interacts with UQCRFS1.</text>
</comment>
<gene>
    <name evidence="10" type="ORF">scyTo_0012680</name>
</gene>
<accession>A0A401NGR5</accession>
<evidence type="ECO:0000313" key="11">
    <source>
        <dbReference type="Proteomes" id="UP000288216"/>
    </source>
</evidence>
<keyword evidence="4" id="KW-0143">Chaperone</keyword>
<sequence length="112" mass="12890">MKLGTCGMDTRSKVLQLFKALHRTRKQVFKSDNRALEAARQKINSEFRRNITELAPEKITELLKFGSDVEIILRKTVIQGVLTNHNTISVTPRKEILLDNLPFNENPTRKDT</sequence>
<evidence type="ECO:0000256" key="6">
    <source>
        <dbReference type="ARBA" id="ARBA00025809"/>
    </source>
</evidence>
<proteinExistence type="inferred from homology"/>
<dbReference type="OMA" id="CNDAPIT"/>
<comment type="caution">
    <text evidence="10">The sequence shown here is derived from an EMBL/GenBank/DDBJ whole genome shotgun (WGS) entry which is preliminary data.</text>
</comment>
<evidence type="ECO:0000256" key="2">
    <source>
        <dbReference type="ARBA" id="ARBA00009508"/>
    </source>
</evidence>
<dbReference type="InterPro" id="IPR050435">
    <property type="entry name" value="MZM1/LYRM7"/>
</dbReference>
<dbReference type="GO" id="GO:0034551">
    <property type="term" value="P:mitochondrial respiratory chain complex III assembly"/>
    <property type="evidence" value="ECO:0007669"/>
    <property type="project" value="InterPro"/>
</dbReference>
<protein>
    <recommendedName>
        <fullName evidence="7">Complex III assembly factor LYRM7</fullName>
    </recommendedName>
    <alternativeName>
        <fullName evidence="8">LYR motif-containing protein 7</fullName>
    </alternativeName>
</protein>
<dbReference type="GO" id="GO:0044183">
    <property type="term" value="F:protein folding chaperone"/>
    <property type="evidence" value="ECO:0007669"/>
    <property type="project" value="TreeGrafter"/>
</dbReference>
<dbReference type="GO" id="GO:0005759">
    <property type="term" value="C:mitochondrial matrix"/>
    <property type="evidence" value="ECO:0007669"/>
    <property type="project" value="UniProtKB-SubCell"/>
</dbReference>
<comment type="subcellular location">
    <subcellularLocation>
        <location evidence="1">Mitochondrion matrix</location>
    </subcellularLocation>
</comment>
<comment type="similarity">
    <text evidence="2">Belongs to the complex I LYR family.</text>
</comment>
<dbReference type="EMBL" id="BFAA01006197">
    <property type="protein sequence ID" value="GCB60117.1"/>
    <property type="molecule type" value="Genomic_DNA"/>
</dbReference>
<organism evidence="10 11">
    <name type="scientific">Scyliorhinus torazame</name>
    <name type="common">Cloudy catshark</name>
    <name type="synonym">Catulus torazame</name>
    <dbReference type="NCBI Taxonomy" id="75743"/>
    <lineage>
        <taxon>Eukaryota</taxon>
        <taxon>Metazoa</taxon>
        <taxon>Chordata</taxon>
        <taxon>Craniata</taxon>
        <taxon>Vertebrata</taxon>
        <taxon>Chondrichthyes</taxon>
        <taxon>Elasmobranchii</taxon>
        <taxon>Galeomorphii</taxon>
        <taxon>Galeoidea</taxon>
        <taxon>Carcharhiniformes</taxon>
        <taxon>Scyliorhinidae</taxon>
        <taxon>Scyliorhinus</taxon>
    </lineage>
</organism>
<dbReference type="PANTHER" id="PTHR46749:SF1">
    <property type="entry name" value="COMPLEX III ASSEMBLY FACTOR LYRM7"/>
    <property type="match status" value="1"/>
</dbReference>
<dbReference type="STRING" id="75743.A0A401NGR5"/>
<keyword evidence="11" id="KW-1185">Reference proteome</keyword>
<dbReference type="PANTHER" id="PTHR46749">
    <property type="entry name" value="COMPLEX III ASSEMBLY FACTOR LYRM7"/>
    <property type="match status" value="1"/>
</dbReference>
<evidence type="ECO:0000256" key="8">
    <source>
        <dbReference type="ARBA" id="ARBA00031830"/>
    </source>
</evidence>
<evidence type="ECO:0000256" key="1">
    <source>
        <dbReference type="ARBA" id="ARBA00004305"/>
    </source>
</evidence>
<dbReference type="Proteomes" id="UP000288216">
    <property type="component" value="Unassembled WGS sequence"/>
</dbReference>
<evidence type="ECO:0000259" key="9">
    <source>
        <dbReference type="Pfam" id="PF05347"/>
    </source>
</evidence>
<reference evidence="10 11" key="1">
    <citation type="journal article" date="2018" name="Nat. Ecol. Evol.">
        <title>Shark genomes provide insights into elasmobranch evolution and the origin of vertebrates.</title>
        <authorList>
            <person name="Hara Y"/>
            <person name="Yamaguchi K"/>
            <person name="Onimaru K"/>
            <person name="Kadota M"/>
            <person name="Koyanagi M"/>
            <person name="Keeley SD"/>
            <person name="Tatsumi K"/>
            <person name="Tanaka K"/>
            <person name="Motone F"/>
            <person name="Kageyama Y"/>
            <person name="Nozu R"/>
            <person name="Adachi N"/>
            <person name="Nishimura O"/>
            <person name="Nakagawa R"/>
            <person name="Tanegashima C"/>
            <person name="Kiyatake I"/>
            <person name="Matsumoto R"/>
            <person name="Murakumo K"/>
            <person name="Nishida K"/>
            <person name="Terakita A"/>
            <person name="Kuratani S"/>
            <person name="Sato K"/>
            <person name="Hyodo S Kuraku.S."/>
        </authorList>
    </citation>
    <scope>NUCLEOTIDE SEQUENCE [LARGE SCALE GENOMIC DNA]</scope>
</reference>
<evidence type="ECO:0000256" key="3">
    <source>
        <dbReference type="ARBA" id="ARBA00023128"/>
    </source>
</evidence>